<evidence type="ECO:0000313" key="1">
    <source>
        <dbReference type="EMBL" id="GAA0518733.1"/>
    </source>
</evidence>
<sequence length="84" mass="9257">MSRMWPPGFSNVLCEAYGLGIPIAALPCLNAAQAAHPAYWQSLERRRGMGVLVVECEPHQPKAGGGRDTFRWQPALELLSPKVR</sequence>
<protein>
    <recommendedName>
        <fullName evidence="3">Flavoprotein</fullName>
    </recommendedName>
</protein>
<evidence type="ECO:0008006" key="3">
    <source>
        <dbReference type="Google" id="ProtNLM"/>
    </source>
</evidence>
<reference evidence="2" key="1">
    <citation type="journal article" date="2019" name="Int. J. Syst. Evol. Microbiol.">
        <title>The Global Catalogue of Microorganisms (GCM) 10K type strain sequencing project: providing services to taxonomists for standard genome sequencing and annotation.</title>
        <authorList>
            <consortium name="The Broad Institute Genomics Platform"/>
            <consortium name="The Broad Institute Genome Sequencing Center for Infectious Disease"/>
            <person name="Wu L."/>
            <person name="Ma J."/>
        </authorList>
    </citation>
    <scope>NUCLEOTIDE SEQUENCE [LARGE SCALE GENOMIC DNA]</scope>
    <source>
        <strain evidence="2">JCM 5052</strain>
    </source>
</reference>
<dbReference type="Proteomes" id="UP001501576">
    <property type="component" value="Unassembled WGS sequence"/>
</dbReference>
<gene>
    <name evidence="1" type="ORF">GCM10010390_21200</name>
</gene>
<keyword evidence="2" id="KW-1185">Reference proteome</keyword>
<comment type="caution">
    <text evidence="1">The sequence shown here is derived from an EMBL/GenBank/DDBJ whole genome shotgun (WGS) entry which is preliminary data.</text>
</comment>
<accession>A0ABP3ME75</accession>
<dbReference type="EMBL" id="BAAABZ010000013">
    <property type="protein sequence ID" value="GAA0518733.1"/>
    <property type="molecule type" value="Genomic_DNA"/>
</dbReference>
<organism evidence="1 2">
    <name type="scientific">Streptomyces mordarskii</name>
    <dbReference type="NCBI Taxonomy" id="1226758"/>
    <lineage>
        <taxon>Bacteria</taxon>
        <taxon>Bacillati</taxon>
        <taxon>Actinomycetota</taxon>
        <taxon>Actinomycetes</taxon>
        <taxon>Kitasatosporales</taxon>
        <taxon>Streptomycetaceae</taxon>
        <taxon>Streptomyces</taxon>
    </lineage>
</organism>
<proteinExistence type="predicted"/>
<dbReference type="RefSeq" id="WP_390954112.1">
    <property type="nucleotide sequence ID" value="NZ_BAAABZ010000013.1"/>
</dbReference>
<evidence type="ECO:0000313" key="2">
    <source>
        <dbReference type="Proteomes" id="UP001501576"/>
    </source>
</evidence>
<name>A0ABP3ME75_9ACTN</name>